<dbReference type="AlphaFoldDB" id="A0A8X6S1M9"/>
<dbReference type="EMBL" id="BMAU01021255">
    <property type="protein sequence ID" value="GFY05837.1"/>
    <property type="molecule type" value="Genomic_DNA"/>
</dbReference>
<comment type="caution">
    <text evidence="1">The sequence shown here is derived from an EMBL/GenBank/DDBJ whole genome shotgun (WGS) entry which is preliminary data.</text>
</comment>
<keyword evidence="2" id="KW-1185">Reference proteome</keyword>
<gene>
    <name evidence="1" type="ORF">TNCV_4405041</name>
</gene>
<proteinExistence type="predicted"/>
<evidence type="ECO:0000313" key="1">
    <source>
        <dbReference type="EMBL" id="GFY05837.1"/>
    </source>
</evidence>
<dbReference type="Proteomes" id="UP000887159">
    <property type="component" value="Unassembled WGS sequence"/>
</dbReference>
<sequence length="148" mass="16753">MEVLRHWQIGPGPRASTTIKTSSGTRFSLDKIMIQFISMPTVFYRLYSPKTGNFGQHVYWLDVMTVALAYPPPYTINTHSVKRWLSVEPVCAIVRVIGGAYICARAQGLLLCRSPGSQEVLRRPCEDVMFCQMCCMFIERRLTVGDEG</sequence>
<organism evidence="1 2">
    <name type="scientific">Trichonephila clavipes</name>
    <name type="common">Golden silk orbweaver</name>
    <name type="synonym">Nephila clavipes</name>
    <dbReference type="NCBI Taxonomy" id="2585209"/>
    <lineage>
        <taxon>Eukaryota</taxon>
        <taxon>Metazoa</taxon>
        <taxon>Ecdysozoa</taxon>
        <taxon>Arthropoda</taxon>
        <taxon>Chelicerata</taxon>
        <taxon>Arachnida</taxon>
        <taxon>Araneae</taxon>
        <taxon>Araneomorphae</taxon>
        <taxon>Entelegynae</taxon>
        <taxon>Araneoidea</taxon>
        <taxon>Nephilidae</taxon>
        <taxon>Trichonephila</taxon>
    </lineage>
</organism>
<protein>
    <submittedName>
        <fullName evidence="1">Uncharacterized protein</fullName>
    </submittedName>
</protein>
<evidence type="ECO:0000313" key="2">
    <source>
        <dbReference type="Proteomes" id="UP000887159"/>
    </source>
</evidence>
<accession>A0A8X6S1M9</accession>
<reference evidence="1" key="1">
    <citation type="submission" date="2020-08" db="EMBL/GenBank/DDBJ databases">
        <title>Multicomponent nature underlies the extraordinary mechanical properties of spider dragline silk.</title>
        <authorList>
            <person name="Kono N."/>
            <person name="Nakamura H."/>
            <person name="Mori M."/>
            <person name="Yoshida Y."/>
            <person name="Ohtoshi R."/>
            <person name="Malay A.D."/>
            <person name="Moran D.A.P."/>
            <person name="Tomita M."/>
            <person name="Numata K."/>
            <person name="Arakawa K."/>
        </authorList>
    </citation>
    <scope>NUCLEOTIDE SEQUENCE</scope>
</reference>
<name>A0A8X6S1M9_TRICX</name>